<protein>
    <submittedName>
        <fullName evidence="3">Retrotransposon gag domain</fullName>
    </submittedName>
</protein>
<organism evidence="3 4">
    <name type="scientific">Arabidopsis suecica</name>
    <name type="common">Swedish thale-cress</name>
    <name type="synonym">Cardaminopsis suecica</name>
    <dbReference type="NCBI Taxonomy" id="45249"/>
    <lineage>
        <taxon>Eukaryota</taxon>
        <taxon>Viridiplantae</taxon>
        <taxon>Streptophyta</taxon>
        <taxon>Embryophyta</taxon>
        <taxon>Tracheophyta</taxon>
        <taxon>Spermatophyta</taxon>
        <taxon>Magnoliopsida</taxon>
        <taxon>eudicotyledons</taxon>
        <taxon>Gunneridae</taxon>
        <taxon>Pentapetalae</taxon>
        <taxon>rosids</taxon>
        <taxon>malvids</taxon>
        <taxon>Brassicales</taxon>
        <taxon>Brassicaceae</taxon>
        <taxon>Camelineae</taxon>
        <taxon>Arabidopsis</taxon>
    </lineage>
</organism>
<reference evidence="3 4" key="1">
    <citation type="submission" date="2020-12" db="EMBL/GenBank/DDBJ databases">
        <title>Concerted genomic and epigenomic changes stabilize Arabidopsis allopolyploids.</title>
        <authorList>
            <person name="Chen Z."/>
        </authorList>
    </citation>
    <scope>NUCLEOTIDE SEQUENCE [LARGE SCALE GENOMIC DNA]</scope>
    <source>
        <strain evidence="3">As9502</strain>
        <tissue evidence="3">Leaf</tissue>
    </source>
</reference>
<comment type="caution">
    <text evidence="3">The sequence shown here is derived from an EMBL/GenBank/DDBJ whole genome shotgun (WGS) entry which is preliminary data.</text>
</comment>
<evidence type="ECO:0000313" key="3">
    <source>
        <dbReference type="EMBL" id="KAG7547901.1"/>
    </source>
</evidence>
<dbReference type="Pfam" id="PF03732">
    <property type="entry name" value="Retrotrans_gag"/>
    <property type="match status" value="1"/>
</dbReference>
<proteinExistence type="predicted"/>
<dbReference type="Proteomes" id="UP000694251">
    <property type="component" value="Chromosome 12"/>
</dbReference>
<dbReference type="AlphaFoldDB" id="A0A8T1YNT8"/>
<feature type="domain" description="Retrotransposon gag" evidence="2">
    <location>
        <begin position="178"/>
        <end position="272"/>
    </location>
</feature>
<dbReference type="OrthoDB" id="1939491at2759"/>
<dbReference type="CDD" id="cd00303">
    <property type="entry name" value="retropepsin_like"/>
    <property type="match status" value="1"/>
</dbReference>
<dbReference type="EMBL" id="JAEFBJ010000012">
    <property type="protein sequence ID" value="KAG7547901.1"/>
    <property type="molecule type" value="Genomic_DNA"/>
</dbReference>
<keyword evidence="4" id="KW-1185">Reference proteome</keyword>
<dbReference type="Pfam" id="PF13975">
    <property type="entry name" value="gag-asp_proteas"/>
    <property type="match status" value="1"/>
</dbReference>
<evidence type="ECO:0000259" key="2">
    <source>
        <dbReference type="Pfam" id="PF03732"/>
    </source>
</evidence>
<feature type="region of interest" description="Disordered" evidence="1">
    <location>
        <begin position="1"/>
        <end position="37"/>
    </location>
</feature>
<dbReference type="InterPro" id="IPR005162">
    <property type="entry name" value="Retrotrans_gag_dom"/>
</dbReference>
<evidence type="ECO:0000313" key="4">
    <source>
        <dbReference type="Proteomes" id="UP000694251"/>
    </source>
</evidence>
<feature type="compositionally biased region" description="Basic and acidic residues" evidence="1">
    <location>
        <begin position="28"/>
        <end position="37"/>
    </location>
</feature>
<feature type="region of interest" description="Disordered" evidence="1">
    <location>
        <begin position="302"/>
        <end position="361"/>
    </location>
</feature>
<gene>
    <name evidence="3" type="ORF">ISN44_As12g031040</name>
</gene>
<sequence>MAKGRDGNTTTEGTEERGRDATTGQGGRQREKSVSRDVLGRAVEELGGRLEKVEHTATELERYALEEFERVKLNTIETDTRFAQLEKTVMGAIQGLRECIEDMQTRIAVMEQDLVLCKRAAANGGVANTGASSARVDYPRPSRFNSVRDAKEVENFLWEMDRYFENLGLTDEPAMIKTATSYLADTAMLWWRRRYVEIERGDARIETWDEFKKDLKRQFYPENVVYQARKKLRELCQRGTIRDYVNDFTSLMLRIPSMTDENSVFYFIHGLQNWAKQELQRRGIHSLDEAILAAESLSDFSTHDRKKSYERQEGYPANGGGDRSSRPATPRKDENGPNQESGKPYSKGFGKGSNREEYEARKKSFNPKGGCYVCKGPHAMKDCPKLGSLSAIMGKGESGGESEEETTIMGSLQLLNALTTKPEPRRELMYVETQLNGKLTKAMVDTGATHNFIAEEEERKLGLTWVKGERWVKSVNGKAQPLLGFARCVDLRMGTLKGRANFSVIPMDDYGVVIGLDFMRSVGAVPMPSLNSIAILEKDTACMIPTVSVKGKRPVGIQGVSALRIMEDPTERNKDKFSSIRSRRIKIKTWENHGADKTTTRTSPNWVGENVTHKNFLQRDTDGSGGWSLDT</sequence>
<dbReference type="InterPro" id="IPR032567">
    <property type="entry name" value="RTL1-rel"/>
</dbReference>
<name>A0A8T1YNT8_ARASU</name>
<dbReference type="PANTHER" id="PTHR15503">
    <property type="entry name" value="LDOC1 RELATED"/>
    <property type="match status" value="1"/>
</dbReference>
<accession>A0A8T1YNT8</accession>
<evidence type="ECO:0000256" key="1">
    <source>
        <dbReference type="SAM" id="MobiDB-lite"/>
    </source>
</evidence>
<feature type="compositionally biased region" description="Basic and acidic residues" evidence="1">
    <location>
        <begin position="302"/>
        <end position="313"/>
    </location>
</feature>
<dbReference type="PANTHER" id="PTHR15503:SF45">
    <property type="entry name" value="RNA-DIRECTED DNA POLYMERASE HOMOLOG"/>
    <property type="match status" value="1"/>
</dbReference>